<dbReference type="Proteomes" id="UP000694930">
    <property type="component" value="Chromosome 3"/>
</dbReference>
<feature type="region of interest" description="Disordered" evidence="2">
    <location>
        <begin position="212"/>
        <end position="275"/>
    </location>
</feature>
<evidence type="ECO:0000313" key="3">
    <source>
        <dbReference type="Proteomes" id="UP000694930"/>
    </source>
</evidence>
<dbReference type="RefSeq" id="XP_027771396.1">
    <property type="nucleotide sequence ID" value="XM_027915595.1"/>
</dbReference>
<evidence type="ECO:0000256" key="2">
    <source>
        <dbReference type="SAM" id="MobiDB-lite"/>
    </source>
</evidence>
<reference evidence="3" key="1">
    <citation type="journal article" date="2014" name="Nat. Genet.">
        <title>The genome of the stress-tolerant wild tomato species Solanum pennellii.</title>
        <authorList>
            <person name="Bolger A."/>
            <person name="Scossa F."/>
            <person name="Bolger M.E."/>
            <person name="Lanz C."/>
            <person name="Maumus F."/>
            <person name="Tohge T."/>
            <person name="Quesneville H."/>
            <person name="Alseekh S."/>
            <person name="Sorensen I."/>
            <person name="Lichtenstein G."/>
            <person name="Fich E.A."/>
            <person name="Conte M."/>
            <person name="Keller H."/>
            <person name="Schneeberger K."/>
            <person name="Schwacke R."/>
            <person name="Ofner I."/>
            <person name="Vrebalov J."/>
            <person name="Xu Y."/>
            <person name="Osorio S."/>
            <person name="Aflitos S.A."/>
            <person name="Schijlen E."/>
            <person name="Jimenez-Gomez J.M."/>
            <person name="Ryngajllo M."/>
            <person name="Kimura S."/>
            <person name="Kumar R."/>
            <person name="Koenig D."/>
            <person name="Headland L.R."/>
            <person name="Maloof J.N."/>
            <person name="Sinha N."/>
            <person name="van Ham R.C."/>
            <person name="Lankhorst R.K."/>
            <person name="Mao L."/>
            <person name="Vogel A."/>
            <person name="Arsova B."/>
            <person name="Panstruga R."/>
            <person name="Fei Z."/>
            <person name="Rose J.K."/>
            <person name="Zamir D."/>
            <person name="Carrari F."/>
            <person name="Giovannoni J.J."/>
            <person name="Weigel D."/>
            <person name="Usadel B."/>
            <person name="Fernie A.R."/>
        </authorList>
    </citation>
    <scope>NUCLEOTIDE SEQUENCE [LARGE SCALE GENOMIC DNA]</scope>
    <source>
        <strain evidence="3">cv. LA0716</strain>
    </source>
</reference>
<evidence type="ECO:0000256" key="1">
    <source>
        <dbReference type="SAM" id="Coils"/>
    </source>
</evidence>
<sequence>MSIRFNYLPLRRGGSFVIEPYSPHRFSRQFGFHQDNPGYLENDIRVESLDEGLIYWRICVSRVTMSTATFPPAVTSAKKLYTTQYSSWWERSYGTFLEDNLDVMVEKAGSEFVTLLEDKSQDIEKTLSKVKTPLAPQHQSKKLNFSKASKKELVHTPTDKEKSPQFLFSSKQSLQETRKTSKDRCWKRQRIELSGAEIVEVRSVDNHSRSLTIQSNKVDADGHLQGSPRERPQVSEESTAILRPKAKPISNIEKDQDSSSTSRGQTLKGLSPNSNELSRVLPNINGAMSVFEGRGVVFNHKRKYILGLWEEICRKLSRTSLNNISSYKDDIYEIFKEMSEMNLLDLSPLKSLVDSLFDHATSYDQEHSNFVDKAPGDRKMELLSNAKERLELFKVEECEKAKHVSSNKKSLKKVKRKLATIQGEREGLEAVLDAAKKNVEEIQAMILATEDEISSYENMSLLTPEDSIRMEQKRECLEAS</sequence>
<reference evidence="4" key="2">
    <citation type="submission" date="2025-08" db="UniProtKB">
        <authorList>
            <consortium name="RefSeq"/>
        </authorList>
    </citation>
    <scope>IDENTIFICATION</scope>
</reference>
<feature type="compositionally biased region" description="Basic and acidic residues" evidence="2">
    <location>
        <begin position="218"/>
        <end position="234"/>
    </location>
</feature>
<dbReference type="GeneID" id="114076482"/>
<dbReference type="PANTHER" id="PTHR36607">
    <property type="entry name" value="1,2-DIHYDROXY-3-KETO-5-METHYLTHIOPENTENE DIOXYGENASE 4"/>
    <property type="match status" value="1"/>
</dbReference>
<evidence type="ECO:0000313" key="4">
    <source>
        <dbReference type="RefSeq" id="XP_027771396.1"/>
    </source>
</evidence>
<feature type="coiled-coil region" evidence="1">
    <location>
        <begin position="411"/>
        <end position="459"/>
    </location>
</feature>
<gene>
    <name evidence="4" type="primary">LOC114076482</name>
</gene>
<protein>
    <submittedName>
        <fullName evidence="4">Uncharacterized protein LOC114076482</fullName>
    </submittedName>
</protein>
<dbReference type="PANTHER" id="PTHR36607:SF23">
    <property type="entry name" value="AMINOTRANSFERASE-LIKE PLANT MOBILE DOMAIN-CONTAINING PROTEIN"/>
    <property type="match status" value="1"/>
</dbReference>
<keyword evidence="1" id="KW-0175">Coiled coil</keyword>
<name>A0ABM1V6M8_SOLPN</name>
<organism evidence="3 4">
    <name type="scientific">Solanum pennellii</name>
    <name type="common">Tomato</name>
    <name type="synonym">Lycopersicon pennellii</name>
    <dbReference type="NCBI Taxonomy" id="28526"/>
    <lineage>
        <taxon>Eukaryota</taxon>
        <taxon>Viridiplantae</taxon>
        <taxon>Streptophyta</taxon>
        <taxon>Embryophyta</taxon>
        <taxon>Tracheophyta</taxon>
        <taxon>Spermatophyta</taxon>
        <taxon>Magnoliopsida</taxon>
        <taxon>eudicotyledons</taxon>
        <taxon>Gunneridae</taxon>
        <taxon>Pentapetalae</taxon>
        <taxon>asterids</taxon>
        <taxon>lamiids</taxon>
        <taxon>Solanales</taxon>
        <taxon>Solanaceae</taxon>
        <taxon>Solanoideae</taxon>
        <taxon>Solaneae</taxon>
        <taxon>Solanum</taxon>
        <taxon>Solanum subgen. Lycopersicon</taxon>
    </lineage>
</organism>
<keyword evidence="3" id="KW-1185">Reference proteome</keyword>
<accession>A0ABM1V6M8</accession>
<proteinExistence type="predicted"/>